<sequence>MLRVRMGRASSASEASNYIDLLSTGIAGIFGPSSDVTSMHVQSICDALDVPHIEMRWDFQLQRDDLSINLFPKPAVLAKAYVDLIKTWGWNRFALVYEDHEGIIRLQDFLKEARGNDWHIQMYQFHSGQPYRDLFWKIKKTKETRVVLDVKRENLFTALKHDLHTVDLEEFKYGQTKITGYRLVDVDSPELQGFLKDWEMMSSRMDRKAPVPPSIRTETALMYDAVKLFAMGLHQLDLSKAVDFPVISCDMAVSSSDGSSLINLMKPITLQGLTGEISFDPQGFRSSFSLDIMALKSDGLQKRDDPVGLLRRTAVSSLARTTKAIWPLRLLISDVVVFAVVGHWTPRENVTVEDNVTSDYDSLLIKDKTLIVTTVLTDPYMMLKESAADLQGNDRFEGYCVDLLKELSKQLNFKYEIRLVKDRAYGIQNASGDWNGMIGEIVNGKADLAIADLTITSKREVAVDFTMPFMNTGISILFKKPTQKVTTLFSFLSPFSMEVWAYVVGAYIGVSVVLFLVGRLSPYEWDNPHPCRQNDQVLENSFSLLNSLWFTIGSLMQQGSDLAPK</sequence>
<name>A0ACB8C9K1_DERSI</name>
<accession>A0ACB8C9K1</accession>
<keyword evidence="2" id="KW-1185">Reference proteome</keyword>
<reference evidence="1" key="1">
    <citation type="submission" date="2020-05" db="EMBL/GenBank/DDBJ databases">
        <title>Large-scale comparative analyses of tick genomes elucidate their genetic diversity and vector capacities.</title>
        <authorList>
            <person name="Jia N."/>
            <person name="Wang J."/>
            <person name="Shi W."/>
            <person name="Du L."/>
            <person name="Sun Y."/>
            <person name="Zhan W."/>
            <person name="Jiang J."/>
            <person name="Wang Q."/>
            <person name="Zhang B."/>
            <person name="Ji P."/>
            <person name="Sakyi L.B."/>
            <person name="Cui X."/>
            <person name="Yuan T."/>
            <person name="Jiang B."/>
            <person name="Yang W."/>
            <person name="Lam T.T.-Y."/>
            <person name="Chang Q."/>
            <person name="Ding S."/>
            <person name="Wang X."/>
            <person name="Zhu J."/>
            <person name="Ruan X."/>
            <person name="Zhao L."/>
            <person name="Wei J."/>
            <person name="Que T."/>
            <person name="Du C."/>
            <person name="Cheng J."/>
            <person name="Dai P."/>
            <person name="Han X."/>
            <person name="Huang E."/>
            <person name="Gao Y."/>
            <person name="Liu J."/>
            <person name="Shao H."/>
            <person name="Ye R."/>
            <person name="Li L."/>
            <person name="Wei W."/>
            <person name="Wang X."/>
            <person name="Wang C."/>
            <person name="Yang T."/>
            <person name="Huo Q."/>
            <person name="Li W."/>
            <person name="Guo W."/>
            <person name="Chen H."/>
            <person name="Zhou L."/>
            <person name="Ni X."/>
            <person name="Tian J."/>
            <person name="Zhou Y."/>
            <person name="Sheng Y."/>
            <person name="Liu T."/>
            <person name="Pan Y."/>
            <person name="Xia L."/>
            <person name="Li J."/>
            <person name="Zhao F."/>
            <person name="Cao W."/>
        </authorList>
    </citation>
    <scope>NUCLEOTIDE SEQUENCE</scope>
    <source>
        <strain evidence="1">Dsil-2018</strain>
    </source>
</reference>
<dbReference type="Proteomes" id="UP000821865">
    <property type="component" value="Chromosome 8"/>
</dbReference>
<dbReference type="EMBL" id="CM023477">
    <property type="protein sequence ID" value="KAH7937554.1"/>
    <property type="molecule type" value="Genomic_DNA"/>
</dbReference>
<protein>
    <submittedName>
        <fullName evidence="1">Uncharacterized protein</fullName>
    </submittedName>
</protein>
<evidence type="ECO:0000313" key="1">
    <source>
        <dbReference type="EMBL" id="KAH7937554.1"/>
    </source>
</evidence>
<gene>
    <name evidence="1" type="ORF">HPB49_013006</name>
</gene>
<evidence type="ECO:0000313" key="2">
    <source>
        <dbReference type="Proteomes" id="UP000821865"/>
    </source>
</evidence>
<proteinExistence type="predicted"/>
<organism evidence="1 2">
    <name type="scientific">Dermacentor silvarum</name>
    <name type="common">Tick</name>
    <dbReference type="NCBI Taxonomy" id="543639"/>
    <lineage>
        <taxon>Eukaryota</taxon>
        <taxon>Metazoa</taxon>
        <taxon>Ecdysozoa</taxon>
        <taxon>Arthropoda</taxon>
        <taxon>Chelicerata</taxon>
        <taxon>Arachnida</taxon>
        <taxon>Acari</taxon>
        <taxon>Parasitiformes</taxon>
        <taxon>Ixodida</taxon>
        <taxon>Ixodoidea</taxon>
        <taxon>Ixodidae</taxon>
        <taxon>Rhipicephalinae</taxon>
        <taxon>Dermacentor</taxon>
    </lineage>
</organism>
<comment type="caution">
    <text evidence="1">The sequence shown here is derived from an EMBL/GenBank/DDBJ whole genome shotgun (WGS) entry which is preliminary data.</text>
</comment>